<dbReference type="InterPro" id="IPR024983">
    <property type="entry name" value="CHAT_dom"/>
</dbReference>
<keyword evidence="1" id="KW-1133">Transmembrane helix</keyword>
<dbReference type="Pfam" id="PF12770">
    <property type="entry name" value="CHAT"/>
    <property type="match status" value="1"/>
</dbReference>
<evidence type="ECO:0000259" key="2">
    <source>
        <dbReference type="Pfam" id="PF12770"/>
    </source>
</evidence>
<feature type="transmembrane region" description="Helical" evidence="1">
    <location>
        <begin position="819"/>
        <end position="842"/>
    </location>
</feature>
<evidence type="ECO:0000256" key="1">
    <source>
        <dbReference type="SAM" id="Phobius"/>
    </source>
</evidence>
<keyword evidence="4" id="KW-1185">Reference proteome</keyword>
<dbReference type="InterPro" id="IPR019734">
    <property type="entry name" value="TPR_rpt"/>
</dbReference>
<dbReference type="SMART" id="SM00028">
    <property type="entry name" value="TPR"/>
    <property type="match status" value="6"/>
</dbReference>
<organism evidence="3 4">
    <name type="scientific">Sphingobacterium nematocida</name>
    <dbReference type="NCBI Taxonomy" id="1513896"/>
    <lineage>
        <taxon>Bacteria</taxon>
        <taxon>Pseudomonadati</taxon>
        <taxon>Bacteroidota</taxon>
        <taxon>Sphingobacteriia</taxon>
        <taxon>Sphingobacteriales</taxon>
        <taxon>Sphingobacteriaceae</taxon>
        <taxon>Sphingobacterium</taxon>
    </lineage>
</organism>
<dbReference type="OrthoDB" id="9771112at2"/>
<dbReference type="SUPFAM" id="SSF48452">
    <property type="entry name" value="TPR-like"/>
    <property type="match status" value="2"/>
</dbReference>
<name>A0A1T5BCV9_9SPHI</name>
<evidence type="ECO:0000313" key="3">
    <source>
        <dbReference type="EMBL" id="SKB44673.1"/>
    </source>
</evidence>
<dbReference type="EMBL" id="FUZF01000002">
    <property type="protein sequence ID" value="SKB44673.1"/>
    <property type="molecule type" value="Genomic_DNA"/>
</dbReference>
<dbReference type="PANTHER" id="PTHR10098">
    <property type="entry name" value="RAPSYN-RELATED"/>
    <property type="match status" value="1"/>
</dbReference>
<protein>
    <submittedName>
        <fullName evidence="3">CHAT domain-containing protein</fullName>
    </submittedName>
</protein>
<keyword evidence="1" id="KW-0472">Membrane</keyword>
<dbReference type="Gene3D" id="1.25.40.10">
    <property type="entry name" value="Tetratricopeptide repeat domain"/>
    <property type="match status" value="2"/>
</dbReference>
<gene>
    <name evidence="3" type="ORF">SAMN05660841_00547</name>
</gene>
<accession>A0A1T5BCV9</accession>
<proteinExistence type="predicted"/>
<sequence>MKYLWFSLGLFLLIACNRTNPDSLKKPEPGFSEYQSDSIFEAFEAVAYEHPELYVNNPDSFLNNLPKSPESPYQKQMYAYGLIFMGYELLQHGDNFESIKYYERAYDYVKSNKVEVDNINTELIKPIANLYIRINDTQKSIALLKTALKQTSVDHEIVGLSNNLANAYLYNSELDSAKNVLHQALIKPSNSLSKALLYNTLASAYGAQQHKKESIYYNNLAISNFEKNNLIGDTLLWYISAIALKGDLMQDNTYHDRAIELVKRKFPNDQNRLKAKLTLNKGNILFKKEAHNTALETYDQTLRYFSSQKKAYILDYTFTQALLGKANIFGQQRQIDSALYYYEWAIENDFRTQQLIVSPKDQLRNNILNKETIENLISLVLSNQNISRQTAVVQQLLWCIELSKARLLINEINRSEDWIGASEETKKGIQTIRGLYHQIDTSTDQNDKRKLSKRIQQVMIEFQLSEKYFETIRFEPQKADFLKQLNKPNSDFYTYFIHNDSSISIIHKSRQNLQFKRTNTAEPLARLLVFKDKYFGSSPNNYNRNPQEYNLEAQYLTEELLPNITDAQRNIFVSLDGQLYGFPFDALYNNDFLVKTHNFAYLNSFLLFNFLTAKPQTKSDIALMYRSVYPKPLPDLQFVQQEVQNIAKRYVVNKISPRKQTDTIIREQFARSNVIHIAAHTILDTTTAPIIYLDQPISTNQLRFYEMNTPLVFLSACNTGHGRPLPSEGTESIQRVFLSKNVPSVVSTFWFANDETMLNITTSFYKHLFENEDPISALAEAKRTYLKSVGSVQQNPWYWANINYTGIGNKVGLKKRSNLPYFIIGSLALLALAIQYPVRLWFYKTFENKDKKTCNKT</sequence>
<dbReference type="InterPro" id="IPR011990">
    <property type="entry name" value="TPR-like_helical_dom_sf"/>
</dbReference>
<reference evidence="4" key="1">
    <citation type="submission" date="2017-02" db="EMBL/GenBank/DDBJ databases">
        <authorList>
            <person name="Varghese N."/>
            <person name="Submissions S."/>
        </authorList>
    </citation>
    <scope>NUCLEOTIDE SEQUENCE [LARGE SCALE GENOMIC DNA]</scope>
    <source>
        <strain evidence="4">DSM 24091</strain>
    </source>
</reference>
<evidence type="ECO:0000313" key="4">
    <source>
        <dbReference type="Proteomes" id="UP000190150"/>
    </source>
</evidence>
<dbReference type="AlphaFoldDB" id="A0A1T5BCV9"/>
<feature type="domain" description="CHAT" evidence="2">
    <location>
        <begin position="557"/>
        <end position="804"/>
    </location>
</feature>
<dbReference type="PROSITE" id="PS51257">
    <property type="entry name" value="PROKAR_LIPOPROTEIN"/>
    <property type="match status" value="1"/>
</dbReference>
<dbReference type="STRING" id="1513896.SAMN05660841_00547"/>
<dbReference type="Proteomes" id="UP000190150">
    <property type="component" value="Unassembled WGS sequence"/>
</dbReference>
<dbReference type="RefSeq" id="WP_079640967.1">
    <property type="nucleotide sequence ID" value="NZ_FUZF01000002.1"/>
</dbReference>
<keyword evidence="1" id="KW-0812">Transmembrane</keyword>